<feature type="compositionally biased region" description="Basic and acidic residues" evidence="1">
    <location>
        <begin position="55"/>
        <end position="65"/>
    </location>
</feature>
<feature type="compositionally biased region" description="Basic and acidic residues" evidence="1">
    <location>
        <begin position="73"/>
        <end position="83"/>
    </location>
</feature>
<reference evidence="2" key="1">
    <citation type="journal article" date="2022" name="bioRxiv">
        <title>Sequencing and chromosome-scale assembly of the giantPleurodeles waltlgenome.</title>
        <authorList>
            <person name="Brown T."/>
            <person name="Elewa A."/>
            <person name="Iarovenko S."/>
            <person name="Subramanian E."/>
            <person name="Araus A.J."/>
            <person name="Petzold A."/>
            <person name="Susuki M."/>
            <person name="Suzuki K.-i.T."/>
            <person name="Hayashi T."/>
            <person name="Toyoda A."/>
            <person name="Oliveira C."/>
            <person name="Osipova E."/>
            <person name="Leigh N.D."/>
            <person name="Simon A."/>
            <person name="Yun M.H."/>
        </authorList>
    </citation>
    <scope>NUCLEOTIDE SEQUENCE</scope>
    <source>
        <strain evidence="2">20211129_DDA</strain>
        <tissue evidence="2">Liver</tissue>
    </source>
</reference>
<organism evidence="2 3">
    <name type="scientific">Pleurodeles waltl</name>
    <name type="common">Iberian ribbed newt</name>
    <dbReference type="NCBI Taxonomy" id="8319"/>
    <lineage>
        <taxon>Eukaryota</taxon>
        <taxon>Metazoa</taxon>
        <taxon>Chordata</taxon>
        <taxon>Craniata</taxon>
        <taxon>Vertebrata</taxon>
        <taxon>Euteleostomi</taxon>
        <taxon>Amphibia</taxon>
        <taxon>Batrachia</taxon>
        <taxon>Caudata</taxon>
        <taxon>Salamandroidea</taxon>
        <taxon>Salamandridae</taxon>
        <taxon>Pleurodelinae</taxon>
        <taxon>Pleurodeles</taxon>
    </lineage>
</organism>
<proteinExistence type="predicted"/>
<dbReference type="AlphaFoldDB" id="A0AAV7Q7B6"/>
<feature type="compositionally biased region" description="Basic and acidic residues" evidence="1">
    <location>
        <begin position="13"/>
        <end position="46"/>
    </location>
</feature>
<accession>A0AAV7Q7B6</accession>
<comment type="caution">
    <text evidence="2">The sequence shown here is derived from an EMBL/GenBank/DDBJ whole genome shotgun (WGS) entry which is preliminary data.</text>
</comment>
<evidence type="ECO:0000313" key="2">
    <source>
        <dbReference type="EMBL" id="KAJ1136238.1"/>
    </source>
</evidence>
<feature type="region of interest" description="Disordered" evidence="1">
    <location>
        <begin position="1"/>
        <end position="101"/>
    </location>
</feature>
<evidence type="ECO:0000313" key="3">
    <source>
        <dbReference type="Proteomes" id="UP001066276"/>
    </source>
</evidence>
<dbReference type="Proteomes" id="UP001066276">
    <property type="component" value="Chromosome 6"/>
</dbReference>
<evidence type="ECO:0000256" key="1">
    <source>
        <dbReference type="SAM" id="MobiDB-lite"/>
    </source>
</evidence>
<dbReference type="EMBL" id="JANPWB010000010">
    <property type="protein sequence ID" value="KAJ1136238.1"/>
    <property type="molecule type" value="Genomic_DNA"/>
</dbReference>
<feature type="compositionally biased region" description="Gly residues" evidence="1">
    <location>
        <begin position="92"/>
        <end position="101"/>
    </location>
</feature>
<keyword evidence="3" id="KW-1185">Reference proteome</keyword>
<protein>
    <submittedName>
        <fullName evidence="2">Uncharacterized protein</fullName>
    </submittedName>
</protein>
<gene>
    <name evidence="2" type="ORF">NDU88_002655</name>
</gene>
<sequence>MLALGSKGRCHNKQKDAGKETGLERARQGEDVEGKDESRDTDKERDGDAEEQEEIRDVEKGKDGDAEAEEESRELKEQKEGSGRETTTAGDIGVGGQGTPH</sequence>
<name>A0AAV7Q7B6_PLEWA</name>